<organism evidence="5 6">
    <name type="scientific">Solirubrobacter deserti</name>
    <dbReference type="NCBI Taxonomy" id="2282478"/>
    <lineage>
        <taxon>Bacteria</taxon>
        <taxon>Bacillati</taxon>
        <taxon>Actinomycetota</taxon>
        <taxon>Thermoleophilia</taxon>
        <taxon>Solirubrobacterales</taxon>
        <taxon>Solirubrobacteraceae</taxon>
        <taxon>Solirubrobacter</taxon>
    </lineage>
</organism>
<dbReference type="Gene3D" id="3.40.50.300">
    <property type="entry name" value="P-loop containing nucleotide triphosphate hydrolases"/>
    <property type="match status" value="1"/>
</dbReference>
<dbReference type="InterPro" id="IPR052156">
    <property type="entry name" value="BCAA_Transport_ATP-bd_LivF"/>
</dbReference>
<dbReference type="Pfam" id="PF00005">
    <property type="entry name" value="ABC_tran"/>
    <property type="match status" value="1"/>
</dbReference>
<reference evidence="5" key="1">
    <citation type="submission" date="2022-10" db="EMBL/GenBank/DDBJ databases">
        <title>The WGS of Solirubrobacter sp. CPCC 204708.</title>
        <authorList>
            <person name="Jiang Z."/>
        </authorList>
    </citation>
    <scope>NUCLEOTIDE SEQUENCE</scope>
    <source>
        <strain evidence="5">CPCC 204708</strain>
    </source>
</reference>
<name>A0ABT4RNZ7_9ACTN</name>
<gene>
    <name evidence="5" type="ORF">OJ962_22485</name>
</gene>
<evidence type="ECO:0000256" key="2">
    <source>
        <dbReference type="ARBA" id="ARBA00022448"/>
    </source>
</evidence>
<proteinExistence type="inferred from homology"/>
<sequence>MTFTVRDVDGLSFSVTDGEIVEVTHLPPALAGLERTTGSITLDGVELANAQPDRIAALGISFVPAGRRVFGDLTVEENLTLGAYRARRDKPLVAQRRERVYARFPWLASRPKQLARTLSGGEQQLLVVARGLMSDPRVLALEEPSAGLADDAVEALRQALQALDAAIVLADNRLSGIARAASA</sequence>
<feature type="domain" description="ABC transporter" evidence="4">
    <location>
        <begin position="29"/>
        <end position="145"/>
    </location>
</feature>
<dbReference type="Proteomes" id="UP001147700">
    <property type="component" value="Unassembled WGS sequence"/>
</dbReference>
<evidence type="ECO:0000259" key="4">
    <source>
        <dbReference type="Pfam" id="PF00005"/>
    </source>
</evidence>
<comment type="caution">
    <text evidence="5">The sequence shown here is derived from an EMBL/GenBank/DDBJ whole genome shotgun (WGS) entry which is preliminary data.</text>
</comment>
<dbReference type="PANTHER" id="PTHR43820:SF4">
    <property type="entry name" value="HIGH-AFFINITY BRANCHED-CHAIN AMINO ACID TRANSPORT ATP-BINDING PROTEIN LIVF"/>
    <property type="match status" value="1"/>
</dbReference>
<dbReference type="InterPro" id="IPR027417">
    <property type="entry name" value="P-loop_NTPase"/>
</dbReference>
<comment type="similarity">
    <text evidence="1">Belongs to the ABC transporter superfamily.</text>
</comment>
<keyword evidence="2" id="KW-0813">Transport</keyword>
<evidence type="ECO:0000256" key="1">
    <source>
        <dbReference type="ARBA" id="ARBA00005417"/>
    </source>
</evidence>
<dbReference type="EMBL" id="JAPCID010000037">
    <property type="protein sequence ID" value="MDA0140284.1"/>
    <property type="molecule type" value="Genomic_DNA"/>
</dbReference>
<dbReference type="PANTHER" id="PTHR43820">
    <property type="entry name" value="HIGH-AFFINITY BRANCHED-CHAIN AMINO ACID TRANSPORT ATP-BINDING PROTEIN LIVF"/>
    <property type="match status" value="1"/>
</dbReference>
<evidence type="ECO:0000313" key="6">
    <source>
        <dbReference type="Proteomes" id="UP001147700"/>
    </source>
</evidence>
<dbReference type="SUPFAM" id="SSF52540">
    <property type="entry name" value="P-loop containing nucleoside triphosphate hydrolases"/>
    <property type="match status" value="1"/>
</dbReference>
<dbReference type="GO" id="GO:0005524">
    <property type="term" value="F:ATP binding"/>
    <property type="evidence" value="ECO:0007669"/>
    <property type="project" value="UniProtKB-KW"/>
</dbReference>
<keyword evidence="5" id="KW-0067">ATP-binding</keyword>
<keyword evidence="3" id="KW-0029">Amino-acid transport</keyword>
<dbReference type="RefSeq" id="WP_202955124.1">
    <property type="nucleotide sequence ID" value="NZ_JAPCID010000037.1"/>
</dbReference>
<keyword evidence="5" id="KW-0547">Nucleotide-binding</keyword>
<protein>
    <submittedName>
        <fullName evidence="5">ATP-binding cassette domain-containing protein</fullName>
    </submittedName>
</protein>
<dbReference type="InterPro" id="IPR003439">
    <property type="entry name" value="ABC_transporter-like_ATP-bd"/>
</dbReference>
<evidence type="ECO:0000256" key="3">
    <source>
        <dbReference type="ARBA" id="ARBA00022970"/>
    </source>
</evidence>
<accession>A0ABT4RNZ7</accession>
<keyword evidence="6" id="KW-1185">Reference proteome</keyword>
<evidence type="ECO:0000313" key="5">
    <source>
        <dbReference type="EMBL" id="MDA0140284.1"/>
    </source>
</evidence>